<evidence type="ECO:0000256" key="1">
    <source>
        <dbReference type="SAM" id="MobiDB-lite"/>
    </source>
</evidence>
<feature type="region of interest" description="Disordered" evidence="1">
    <location>
        <begin position="1"/>
        <end position="27"/>
    </location>
</feature>
<feature type="compositionally biased region" description="Basic and acidic residues" evidence="1">
    <location>
        <begin position="9"/>
        <end position="25"/>
    </location>
</feature>
<reference evidence="2 3" key="1">
    <citation type="journal article" date="2015" name="Nat. Commun.">
        <title>Outbred genome sequencing and CRISPR/Cas9 gene editing in butterflies.</title>
        <authorList>
            <person name="Li X."/>
            <person name="Fan D."/>
            <person name="Zhang W."/>
            <person name="Liu G."/>
            <person name="Zhang L."/>
            <person name="Zhao L."/>
            <person name="Fang X."/>
            <person name="Chen L."/>
            <person name="Dong Y."/>
            <person name="Chen Y."/>
            <person name="Ding Y."/>
            <person name="Zhao R."/>
            <person name="Feng M."/>
            <person name="Zhu Y."/>
            <person name="Feng Y."/>
            <person name="Jiang X."/>
            <person name="Zhu D."/>
            <person name="Xiang H."/>
            <person name="Feng X."/>
            <person name="Li S."/>
            <person name="Wang J."/>
            <person name="Zhang G."/>
            <person name="Kronforst M.R."/>
            <person name="Wang W."/>
        </authorList>
    </citation>
    <scope>NUCLEOTIDE SEQUENCE [LARGE SCALE GENOMIC DNA]</scope>
    <source>
        <strain evidence="2">Ya'a_city_454_Pm</strain>
        <tissue evidence="2">Whole body</tissue>
    </source>
</reference>
<keyword evidence="3" id="KW-1185">Reference proteome</keyword>
<evidence type="ECO:0000313" key="2">
    <source>
        <dbReference type="EMBL" id="KPJ08954.1"/>
    </source>
</evidence>
<name>A0A0N1INP7_PAPMA</name>
<sequence length="78" mass="8965">MSSTHFHKEKTGNEHFDPKSLKSDLRPPCVVSLRRPPHLTQLTRTGIATDATRHKPSQHTASEKCARNHINWMRPIPF</sequence>
<organism evidence="2 3">
    <name type="scientific">Papilio machaon</name>
    <name type="common">Old World swallowtail butterfly</name>
    <dbReference type="NCBI Taxonomy" id="76193"/>
    <lineage>
        <taxon>Eukaryota</taxon>
        <taxon>Metazoa</taxon>
        <taxon>Ecdysozoa</taxon>
        <taxon>Arthropoda</taxon>
        <taxon>Hexapoda</taxon>
        <taxon>Insecta</taxon>
        <taxon>Pterygota</taxon>
        <taxon>Neoptera</taxon>
        <taxon>Endopterygota</taxon>
        <taxon>Lepidoptera</taxon>
        <taxon>Glossata</taxon>
        <taxon>Ditrysia</taxon>
        <taxon>Papilionoidea</taxon>
        <taxon>Papilionidae</taxon>
        <taxon>Papilioninae</taxon>
        <taxon>Papilio</taxon>
    </lineage>
</organism>
<protein>
    <submittedName>
        <fullName evidence="2">Uncharacterized protein</fullName>
    </submittedName>
</protein>
<dbReference type="Proteomes" id="UP000053240">
    <property type="component" value="Unassembled WGS sequence"/>
</dbReference>
<dbReference type="InParanoid" id="A0A0N1INP7"/>
<dbReference type="AlphaFoldDB" id="A0A0N1INP7"/>
<proteinExistence type="predicted"/>
<dbReference type="EMBL" id="KQ461111">
    <property type="protein sequence ID" value="KPJ08954.1"/>
    <property type="molecule type" value="Genomic_DNA"/>
</dbReference>
<accession>A0A0N1INP7</accession>
<gene>
    <name evidence="2" type="ORF">RR48_03627</name>
</gene>
<evidence type="ECO:0000313" key="3">
    <source>
        <dbReference type="Proteomes" id="UP000053240"/>
    </source>
</evidence>